<proteinExistence type="predicted"/>
<protein>
    <submittedName>
        <fullName evidence="1">Purine and uridine phosphorylase</fullName>
    </submittedName>
</protein>
<dbReference type="Gene3D" id="3.40.50.1580">
    <property type="entry name" value="Nucleoside phosphorylase domain"/>
    <property type="match status" value="1"/>
</dbReference>
<gene>
    <name evidence="1" type="ORF">BO78DRAFT_380736</name>
</gene>
<dbReference type="InterPro" id="IPR053137">
    <property type="entry name" value="NLR-like"/>
</dbReference>
<dbReference type="AlphaFoldDB" id="A0A319EA62"/>
<name>A0A319EA62_ASPSB</name>
<sequence length="382" mass="41305">MPLSLSPHPNKTYTLAYITALPLELTTALTLLDDIHGIPQSQPPGDNNAYILGRIGNHNVVMTCLPAGRMGTGAAAAVGEGVRRSFVGVRVAVLVGIGGGVSCFHRGGEDVRLGDVVVGVPGGGGYGGVIQYDLGDGEGQLNAPPEKLLGYVTMVNCLLERNNCLGEVLGELGEKYAYPVHVEDRLFCSGYYHRGGGCLACGDGDRDGEIYREKRESTLPVVHVGTIASGNTVIGDGVTRDRICSRYKGSVLCFEMEAAGLVNSLPCLVVRGISDYADVHKNDEWRLRAIAAAASYAKALILHIPPEEAPQEVVQVTELVEEIKEIRGELAQVKAMLETGLSRINYSLWDLQGTKYKVWKEFFQWLLPFGFGRQQQECLKED</sequence>
<dbReference type="PANTHER" id="PTHR46082">
    <property type="entry name" value="ATP/GTP-BINDING PROTEIN-RELATED"/>
    <property type="match status" value="1"/>
</dbReference>
<dbReference type="PANTHER" id="PTHR46082:SF6">
    <property type="entry name" value="AAA+ ATPASE DOMAIN-CONTAINING PROTEIN-RELATED"/>
    <property type="match status" value="1"/>
</dbReference>
<organism evidence="1 2">
    <name type="scientific">Aspergillus sclerotiicarbonarius (strain CBS 121057 / IBT 28362)</name>
    <dbReference type="NCBI Taxonomy" id="1448318"/>
    <lineage>
        <taxon>Eukaryota</taxon>
        <taxon>Fungi</taxon>
        <taxon>Dikarya</taxon>
        <taxon>Ascomycota</taxon>
        <taxon>Pezizomycotina</taxon>
        <taxon>Eurotiomycetes</taxon>
        <taxon>Eurotiomycetidae</taxon>
        <taxon>Eurotiales</taxon>
        <taxon>Aspergillaceae</taxon>
        <taxon>Aspergillus</taxon>
        <taxon>Aspergillus subgen. Circumdati</taxon>
    </lineage>
</organism>
<dbReference type="GO" id="GO:0003824">
    <property type="term" value="F:catalytic activity"/>
    <property type="evidence" value="ECO:0007669"/>
    <property type="project" value="InterPro"/>
</dbReference>
<dbReference type="SUPFAM" id="SSF53167">
    <property type="entry name" value="Purine and uridine phosphorylases"/>
    <property type="match status" value="1"/>
</dbReference>
<evidence type="ECO:0000313" key="1">
    <source>
        <dbReference type="EMBL" id="PYI00584.1"/>
    </source>
</evidence>
<reference evidence="1 2" key="1">
    <citation type="submission" date="2018-02" db="EMBL/GenBank/DDBJ databases">
        <title>The genomes of Aspergillus section Nigri reveals drivers in fungal speciation.</title>
        <authorList>
            <consortium name="DOE Joint Genome Institute"/>
            <person name="Vesth T.C."/>
            <person name="Nybo J."/>
            <person name="Theobald S."/>
            <person name="Brandl J."/>
            <person name="Frisvad J.C."/>
            <person name="Nielsen K.F."/>
            <person name="Lyhne E.K."/>
            <person name="Kogle M.E."/>
            <person name="Kuo A."/>
            <person name="Riley R."/>
            <person name="Clum A."/>
            <person name="Nolan M."/>
            <person name="Lipzen A."/>
            <person name="Salamov A."/>
            <person name="Henrissat B."/>
            <person name="Wiebenga A."/>
            <person name="De vries R.P."/>
            <person name="Grigoriev I.V."/>
            <person name="Mortensen U.H."/>
            <person name="Andersen M.R."/>
            <person name="Baker S.E."/>
        </authorList>
    </citation>
    <scope>NUCLEOTIDE SEQUENCE [LARGE SCALE GENOMIC DNA]</scope>
    <source>
        <strain evidence="1 2">CBS 121057</strain>
    </source>
</reference>
<dbReference type="EMBL" id="KZ826444">
    <property type="protein sequence ID" value="PYI00584.1"/>
    <property type="molecule type" value="Genomic_DNA"/>
</dbReference>
<evidence type="ECO:0000313" key="2">
    <source>
        <dbReference type="Proteomes" id="UP000248423"/>
    </source>
</evidence>
<dbReference type="GO" id="GO:0009116">
    <property type="term" value="P:nucleoside metabolic process"/>
    <property type="evidence" value="ECO:0007669"/>
    <property type="project" value="InterPro"/>
</dbReference>
<keyword evidence="2" id="KW-1185">Reference proteome</keyword>
<dbReference type="Proteomes" id="UP000248423">
    <property type="component" value="Unassembled WGS sequence"/>
</dbReference>
<dbReference type="STRING" id="1448318.A0A319EA62"/>
<dbReference type="OrthoDB" id="1577640at2759"/>
<accession>A0A319EA62</accession>
<dbReference type="VEuPathDB" id="FungiDB:BO78DRAFT_380736"/>
<dbReference type="InterPro" id="IPR035994">
    <property type="entry name" value="Nucleoside_phosphorylase_sf"/>
</dbReference>